<organism evidence="2 3">
    <name type="scientific">Fluviicola taffensis (strain DSM 16823 / NCIMB 13979 / RW262)</name>
    <dbReference type="NCBI Taxonomy" id="755732"/>
    <lineage>
        <taxon>Bacteria</taxon>
        <taxon>Pseudomonadati</taxon>
        <taxon>Bacteroidota</taxon>
        <taxon>Flavobacteriia</taxon>
        <taxon>Flavobacteriales</taxon>
        <taxon>Crocinitomicaceae</taxon>
        <taxon>Fluviicola</taxon>
    </lineage>
</organism>
<dbReference type="AlphaFoldDB" id="F2IJM5"/>
<feature type="transmembrane region" description="Helical" evidence="1">
    <location>
        <begin position="12"/>
        <end position="30"/>
    </location>
</feature>
<accession>F2IJM5</accession>
<dbReference type="HOGENOM" id="CLU_1822496_0_0_10"/>
<dbReference type="KEGG" id="fte:Fluta_1928"/>
<keyword evidence="1" id="KW-0812">Transmembrane</keyword>
<dbReference type="STRING" id="755732.Fluta_1928"/>
<dbReference type="EMBL" id="CP002542">
    <property type="protein sequence ID" value="AEA43915.1"/>
    <property type="molecule type" value="Genomic_DNA"/>
</dbReference>
<feature type="transmembrane region" description="Helical" evidence="1">
    <location>
        <begin position="76"/>
        <end position="94"/>
    </location>
</feature>
<keyword evidence="3" id="KW-1185">Reference proteome</keyword>
<name>F2IJM5_FLUTR</name>
<sequence>MYITPQILDGIMGFNTIWVFIHLIYFGVYYSKYSSLFHKFIRLNTFEKHHLYEKEFLDLLRDKNWKKIQKLRAKSYYPVICLTFFHLITFYFYWKREIFELYYLSVIYIAIGSFIFVFLANVTQGSRVLRGGFGSRSSGGI</sequence>
<feature type="transmembrane region" description="Helical" evidence="1">
    <location>
        <begin position="100"/>
        <end position="120"/>
    </location>
</feature>
<proteinExistence type="predicted"/>
<reference evidence="3" key="2">
    <citation type="submission" date="2011-02" db="EMBL/GenBank/DDBJ databases">
        <title>The complete genome of Fluviicola taffensis DSM 16823.</title>
        <authorList>
            <consortium name="US DOE Joint Genome Institute (JGI-PGF)"/>
            <person name="Lucas S."/>
            <person name="Copeland A."/>
            <person name="Lapidus A."/>
            <person name="Bruce D."/>
            <person name="Goodwin L."/>
            <person name="Pitluck S."/>
            <person name="Kyrpides N."/>
            <person name="Mavromatis K."/>
            <person name="Ivanova N."/>
            <person name="Mikhailova N."/>
            <person name="Pagani I."/>
            <person name="Chertkov O."/>
            <person name="Detter J.C."/>
            <person name="Han C."/>
            <person name="Tapia R."/>
            <person name="Land M."/>
            <person name="Hauser L."/>
            <person name="Markowitz V."/>
            <person name="Cheng J.-F."/>
            <person name="Hugenholtz P."/>
            <person name="Woyke T."/>
            <person name="Wu D."/>
            <person name="Tindall B."/>
            <person name="Pomrenke H.G."/>
            <person name="Brambilla E."/>
            <person name="Klenk H.-P."/>
            <person name="Eisen J.A."/>
        </authorList>
    </citation>
    <scope>NUCLEOTIDE SEQUENCE [LARGE SCALE GENOMIC DNA]</scope>
    <source>
        <strain evidence="3">DSM 16823 / RW262 / RW262</strain>
    </source>
</reference>
<keyword evidence="1" id="KW-0472">Membrane</keyword>
<dbReference type="Proteomes" id="UP000007463">
    <property type="component" value="Chromosome"/>
</dbReference>
<reference evidence="2 3" key="1">
    <citation type="journal article" date="2011" name="Stand. Genomic Sci.">
        <title>Complete genome sequence of the gliding freshwater bacterium Fluviicola taffensis type strain (RW262).</title>
        <authorList>
            <person name="Woyke T."/>
            <person name="Chertkov O."/>
            <person name="Lapidus A."/>
            <person name="Nolan M."/>
            <person name="Lucas S."/>
            <person name="Del Rio T.G."/>
            <person name="Tice H."/>
            <person name="Cheng J.F."/>
            <person name="Tapia R."/>
            <person name="Han C."/>
            <person name="Goodwin L."/>
            <person name="Pitluck S."/>
            <person name="Liolios K."/>
            <person name="Pagani I."/>
            <person name="Ivanova N."/>
            <person name="Huntemann M."/>
            <person name="Mavromatis K."/>
            <person name="Mikhailova N."/>
            <person name="Pati A."/>
            <person name="Chen A."/>
            <person name="Palaniappan K."/>
            <person name="Land M."/>
            <person name="Hauser L."/>
            <person name="Brambilla E.M."/>
            <person name="Rohde M."/>
            <person name="Mwirichia R."/>
            <person name="Sikorski J."/>
            <person name="Tindall B.J."/>
            <person name="Goker M."/>
            <person name="Bristow J."/>
            <person name="Eisen J.A."/>
            <person name="Markowitz V."/>
            <person name="Hugenholtz P."/>
            <person name="Klenk H.P."/>
            <person name="Kyrpides N.C."/>
        </authorList>
    </citation>
    <scope>NUCLEOTIDE SEQUENCE [LARGE SCALE GENOMIC DNA]</scope>
    <source>
        <strain evidence="3">DSM 16823 / RW262 / RW262</strain>
    </source>
</reference>
<keyword evidence="1" id="KW-1133">Transmembrane helix</keyword>
<evidence type="ECO:0000256" key="1">
    <source>
        <dbReference type="SAM" id="Phobius"/>
    </source>
</evidence>
<gene>
    <name evidence="2" type="ordered locus">Fluta_1928</name>
</gene>
<evidence type="ECO:0000313" key="3">
    <source>
        <dbReference type="Proteomes" id="UP000007463"/>
    </source>
</evidence>
<protein>
    <submittedName>
        <fullName evidence="2">Uncharacterized protein</fullName>
    </submittedName>
</protein>
<dbReference type="RefSeq" id="WP_013686685.1">
    <property type="nucleotide sequence ID" value="NC_015321.1"/>
</dbReference>
<evidence type="ECO:0000313" key="2">
    <source>
        <dbReference type="EMBL" id="AEA43915.1"/>
    </source>
</evidence>